<keyword evidence="1" id="KW-1133">Transmembrane helix</keyword>
<reference evidence="2 3" key="1">
    <citation type="submission" date="2019-07" db="EMBL/GenBank/DDBJ databases">
        <title>Genomic Encyclopedia of Type Strains, Phase I: the one thousand microbial genomes (KMG-I) project.</title>
        <authorList>
            <person name="Kyrpides N."/>
        </authorList>
    </citation>
    <scope>NUCLEOTIDE SEQUENCE [LARGE SCALE GENOMIC DNA]</scope>
    <source>
        <strain evidence="2 3">DSM 13558</strain>
    </source>
</reference>
<keyword evidence="1" id="KW-0472">Membrane</keyword>
<dbReference type="Pfam" id="PF06947">
    <property type="entry name" value="DUF1290"/>
    <property type="match status" value="1"/>
</dbReference>
<dbReference type="RefSeq" id="WP_145086877.1">
    <property type="nucleotide sequence ID" value="NZ_DAMBUX010000005.1"/>
</dbReference>
<evidence type="ECO:0000256" key="1">
    <source>
        <dbReference type="SAM" id="Phobius"/>
    </source>
</evidence>
<feature type="transmembrane region" description="Helical" evidence="1">
    <location>
        <begin position="26"/>
        <end position="46"/>
    </location>
</feature>
<dbReference type="AlphaFoldDB" id="A0A562J1D9"/>
<dbReference type="EMBL" id="VLKH01000015">
    <property type="protein sequence ID" value="TWH76930.1"/>
    <property type="molecule type" value="Genomic_DNA"/>
</dbReference>
<sequence>MIYVVAGLVLGVVAGLNLNLIYSPEYSVYIAIAVLAILNTIMNMLSENLNGELTPVKSGAFLASDVVFGLFLAYVGEQLGLPVYLAAVFAFGNNIYKKLRIMIDFWLEKYNKNK</sequence>
<dbReference type="Proteomes" id="UP000315343">
    <property type="component" value="Unassembled WGS sequence"/>
</dbReference>
<evidence type="ECO:0000313" key="3">
    <source>
        <dbReference type="Proteomes" id="UP000315343"/>
    </source>
</evidence>
<dbReference type="OrthoDB" id="9812056at2"/>
<gene>
    <name evidence="2" type="ORF">LY60_03559</name>
</gene>
<keyword evidence="3" id="KW-1185">Reference proteome</keyword>
<protein>
    <submittedName>
        <fullName evidence="2">Small basic protein</fullName>
    </submittedName>
</protein>
<name>A0A562J1D9_9FIRM</name>
<organism evidence="2 3">
    <name type="scientific">Sedimentibacter saalensis</name>
    <dbReference type="NCBI Taxonomy" id="130788"/>
    <lineage>
        <taxon>Bacteria</taxon>
        <taxon>Bacillati</taxon>
        <taxon>Bacillota</taxon>
        <taxon>Tissierellia</taxon>
        <taxon>Sedimentibacter</taxon>
    </lineage>
</organism>
<proteinExistence type="predicted"/>
<accession>A0A562J1D9</accession>
<comment type="caution">
    <text evidence="2">The sequence shown here is derived from an EMBL/GenBank/DDBJ whole genome shotgun (WGS) entry which is preliminary data.</text>
</comment>
<dbReference type="InterPro" id="IPR009709">
    <property type="entry name" value="DUF1290"/>
</dbReference>
<feature type="transmembrane region" description="Helical" evidence="1">
    <location>
        <begin position="81"/>
        <end position="96"/>
    </location>
</feature>
<evidence type="ECO:0000313" key="2">
    <source>
        <dbReference type="EMBL" id="TWH76930.1"/>
    </source>
</evidence>
<keyword evidence="1" id="KW-0812">Transmembrane</keyword>